<dbReference type="Proteomes" id="UP000295560">
    <property type="component" value="Unassembled WGS sequence"/>
</dbReference>
<reference evidence="2 3" key="1">
    <citation type="submission" date="2019-03" db="EMBL/GenBank/DDBJ databases">
        <title>Sequencing the genomes of 1000 actinobacteria strains.</title>
        <authorList>
            <person name="Klenk H.-P."/>
        </authorList>
    </citation>
    <scope>NUCLEOTIDE SEQUENCE [LARGE SCALE GENOMIC DNA]</scope>
    <source>
        <strain evidence="2 3">DSM 44969</strain>
    </source>
</reference>
<dbReference type="AlphaFoldDB" id="A0A4R1I3M3"/>
<feature type="transmembrane region" description="Helical" evidence="1">
    <location>
        <begin position="36"/>
        <end position="56"/>
    </location>
</feature>
<keyword evidence="1" id="KW-0472">Membrane</keyword>
<sequence length="71" mass="8367">MISTTGWVLRTWLKFTMLLVLVVGGVWLWFGTGSGWFWTAAIGAGLIEWALIRQLVREWAWQARGEWWWAR</sequence>
<evidence type="ECO:0000313" key="3">
    <source>
        <dbReference type="Proteomes" id="UP000295560"/>
    </source>
</evidence>
<accession>A0A4R1I3M3</accession>
<dbReference type="OrthoDB" id="3577629at2"/>
<evidence type="ECO:0000313" key="2">
    <source>
        <dbReference type="EMBL" id="TCK27119.1"/>
    </source>
</evidence>
<dbReference type="RefSeq" id="WP_132425387.1">
    <property type="nucleotide sequence ID" value="NZ_SMFZ01000001.1"/>
</dbReference>
<organism evidence="2 3">
    <name type="scientific">Pseudonocardia endophytica</name>
    <dbReference type="NCBI Taxonomy" id="401976"/>
    <lineage>
        <taxon>Bacteria</taxon>
        <taxon>Bacillati</taxon>
        <taxon>Actinomycetota</taxon>
        <taxon>Actinomycetes</taxon>
        <taxon>Pseudonocardiales</taxon>
        <taxon>Pseudonocardiaceae</taxon>
        <taxon>Pseudonocardia</taxon>
    </lineage>
</organism>
<protein>
    <submittedName>
        <fullName evidence="2">Uncharacterized protein</fullName>
    </submittedName>
</protein>
<feature type="transmembrane region" description="Helical" evidence="1">
    <location>
        <begin position="12"/>
        <end position="30"/>
    </location>
</feature>
<keyword evidence="1" id="KW-1133">Transmembrane helix</keyword>
<comment type="caution">
    <text evidence="2">The sequence shown here is derived from an EMBL/GenBank/DDBJ whole genome shotgun (WGS) entry which is preliminary data.</text>
</comment>
<evidence type="ECO:0000256" key="1">
    <source>
        <dbReference type="SAM" id="Phobius"/>
    </source>
</evidence>
<keyword evidence="3" id="KW-1185">Reference proteome</keyword>
<name>A0A4R1I3M3_PSEEN</name>
<gene>
    <name evidence="2" type="ORF">EV378_2977</name>
</gene>
<keyword evidence="1" id="KW-0812">Transmembrane</keyword>
<dbReference type="EMBL" id="SMFZ01000001">
    <property type="protein sequence ID" value="TCK27119.1"/>
    <property type="molecule type" value="Genomic_DNA"/>
</dbReference>
<proteinExistence type="predicted"/>